<dbReference type="PANTHER" id="PTHR36783">
    <property type="entry name" value="THYLAKOID LUMENAL 17.9 KDA PROTEIN, CHLOROPLASTIC"/>
    <property type="match status" value="1"/>
</dbReference>
<accession>A0AAW1RJI4</accession>
<dbReference type="EMBL" id="JALJOU010000034">
    <property type="protein sequence ID" value="KAK9833977.1"/>
    <property type="molecule type" value="Genomic_DNA"/>
</dbReference>
<sequence>MLAPAWAETPYTQARSIQCGPTADGRIRPCLGGVNPNCTSTSSLNDLYGPAWRSSESTAEATLQVLDGAVASVCPKAELIAEKAVAGVAQRALYRAYAVPSLFGRDTLEFLVRESGAADRRWRGDSEGPIVTCRSMAGSVKYVWLQTAVLDGGAQLRRLDAIRNELGWRVIGCKYIECYS</sequence>
<gene>
    <name evidence="1" type="ORF">WJX81_000385</name>
</gene>
<dbReference type="AlphaFoldDB" id="A0AAW1RJI4"/>
<organism evidence="1 2">
    <name type="scientific">Elliptochloris bilobata</name>
    <dbReference type="NCBI Taxonomy" id="381761"/>
    <lineage>
        <taxon>Eukaryota</taxon>
        <taxon>Viridiplantae</taxon>
        <taxon>Chlorophyta</taxon>
        <taxon>core chlorophytes</taxon>
        <taxon>Trebouxiophyceae</taxon>
        <taxon>Trebouxiophyceae incertae sedis</taxon>
        <taxon>Elliptochloris clade</taxon>
        <taxon>Elliptochloris</taxon>
    </lineage>
</organism>
<name>A0AAW1RJI4_9CHLO</name>
<evidence type="ECO:0000313" key="2">
    <source>
        <dbReference type="Proteomes" id="UP001445335"/>
    </source>
</evidence>
<dbReference type="PANTHER" id="PTHR36783:SF2">
    <property type="entry name" value="THYLAKOID LUMENAL 17.9 KDA PROTEIN, CHLOROPLASTIC"/>
    <property type="match status" value="1"/>
</dbReference>
<dbReference type="InterPro" id="IPR037734">
    <property type="entry name" value="Thylakoid_lumenal_17.9"/>
</dbReference>
<evidence type="ECO:0000313" key="1">
    <source>
        <dbReference type="EMBL" id="KAK9833977.1"/>
    </source>
</evidence>
<keyword evidence="2" id="KW-1185">Reference proteome</keyword>
<dbReference type="Proteomes" id="UP001445335">
    <property type="component" value="Unassembled WGS sequence"/>
</dbReference>
<proteinExistence type="predicted"/>
<reference evidence="1 2" key="1">
    <citation type="journal article" date="2024" name="Nat. Commun.">
        <title>Phylogenomics reveals the evolutionary origins of lichenization in chlorophyte algae.</title>
        <authorList>
            <person name="Puginier C."/>
            <person name="Libourel C."/>
            <person name="Otte J."/>
            <person name="Skaloud P."/>
            <person name="Haon M."/>
            <person name="Grisel S."/>
            <person name="Petersen M."/>
            <person name="Berrin J.G."/>
            <person name="Delaux P.M."/>
            <person name="Dal Grande F."/>
            <person name="Keller J."/>
        </authorList>
    </citation>
    <scope>NUCLEOTIDE SEQUENCE [LARGE SCALE GENOMIC DNA]</scope>
    <source>
        <strain evidence="1 2">SAG 245.80</strain>
    </source>
</reference>
<protein>
    <submittedName>
        <fullName evidence="1">Uncharacterized protein</fullName>
    </submittedName>
</protein>
<comment type="caution">
    <text evidence="1">The sequence shown here is derived from an EMBL/GenBank/DDBJ whole genome shotgun (WGS) entry which is preliminary data.</text>
</comment>